<dbReference type="AlphaFoldDB" id="A0A8T0HPC5"/>
<gene>
    <name evidence="1" type="ORF">KC19_VG125300</name>
</gene>
<proteinExistence type="predicted"/>
<protein>
    <submittedName>
        <fullName evidence="1">Uncharacterized protein</fullName>
    </submittedName>
</protein>
<evidence type="ECO:0000313" key="2">
    <source>
        <dbReference type="Proteomes" id="UP000822688"/>
    </source>
</evidence>
<accession>A0A8T0HPC5</accession>
<reference evidence="1" key="1">
    <citation type="submission" date="2020-06" db="EMBL/GenBank/DDBJ databases">
        <title>WGS assembly of Ceratodon purpureus strain R40.</title>
        <authorList>
            <person name="Carey S.B."/>
            <person name="Jenkins J."/>
            <person name="Shu S."/>
            <person name="Lovell J.T."/>
            <person name="Sreedasyam A."/>
            <person name="Maumus F."/>
            <person name="Tiley G.P."/>
            <person name="Fernandez-Pozo N."/>
            <person name="Barry K."/>
            <person name="Chen C."/>
            <person name="Wang M."/>
            <person name="Lipzen A."/>
            <person name="Daum C."/>
            <person name="Saski C.A."/>
            <person name="Payton A.C."/>
            <person name="Mcbreen J.C."/>
            <person name="Conrad R.E."/>
            <person name="Kollar L.M."/>
            <person name="Olsson S."/>
            <person name="Huttunen S."/>
            <person name="Landis J.B."/>
            <person name="Wickett N.J."/>
            <person name="Johnson M.G."/>
            <person name="Rensing S.A."/>
            <person name="Grimwood J."/>
            <person name="Schmutz J."/>
            <person name="Mcdaniel S.F."/>
        </authorList>
    </citation>
    <scope>NUCLEOTIDE SEQUENCE</scope>
    <source>
        <strain evidence="1">R40</strain>
    </source>
</reference>
<evidence type="ECO:0000313" key="1">
    <source>
        <dbReference type="EMBL" id="KAG0572790.1"/>
    </source>
</evidence>
<sequence length="154" mass="17187">MRTLNPYALVWRRELRLPCRALPSLWCRLVEPLLPPPRTGVSALILPSPPASSSASRWSPSPWKMCVFISVVRKSRIFYMSFQQSSLVACRCRQSCLSSENCPLQLQLLDRGSNNNCTACNRATTFVVVPSKRHCSPAQARRASTPSSLARLSP</sequence>
<organism evidence="1 2">
    <name type="scientific">Ceratodon purpureus</name>
    <name type="common">Fire moss</name>
    <name type="synonym">Dicranum purpureum</name>
    <dbReference type="NCBI Taxonomy" id="3225"/>
    <lineage>
        <taxon>Eukaryota</taxon>
        <taxon>Viridiplantae</taxon>
        <taxon>Streptophyta</taxon>
        <taxon>Embryophyta</taxon>
        <taxon>Bryophyta</taxon>
        <taxon>Bryophytina</taxon>
        <taxon>Bryopsida</taxon>
        <taxon>Dicranidae</taxon>
        <taxon>Pseudoditrichales</taxon>
        <taxon>Ditrichaceae</taxon>
        <taxon>Ceratodon</taxon>
    </lineage>
</organism>
<dbReference type="EMBL" id="CM026426">
    <property type="protein sequence ID" value="KAG0572790.1"/>
    <property type="molecule type" value="Genomic_DNA"/>
</dbReference>
<dbReference type="Proteomes" id="UP000822688">
    <property type="component" value="Chromosome V"/>
</dbReference>
<name>A0A8T0HPC5_CERPU</name>
<comment type="caution">
    <text evidence="1">The sequence shown here is derived from an EMBL/GenBank/DDBJ whole genome shotgun (WGS) entry which is preliminary data.</text>
</comment>
<keyword evidence="2" id="KW-1185">Reference proteome</keyword>